<dbReference type="InterPro" id="IPR011250">
    <property type="entry name" value="OMP/PagP_B-barrel"/>
</dbReference>
<accession>A0ABR9AKU5</accession>
<name>A0ABR9AKU5_9BACT</name>
<evidence type="ECO:0000313" key="2">
    <source>
        <dbReference type="EMBL" id="MBD8488448.1"/>
    </source>
</evidence>
<dbReference type="SUPFAM" id="SSF56925">
    <property type="entry name" value="OMPA-like"/>
    <property type="match status" value="1"/>
</dbReference>
<dbReference type="Gene3D" id="2.40.160.20">
    <property type="match status" value="1"/>
</dbReference>
<organism evidence="2 3">
    <name type="scientific">Echinicola arenosa</name>
    <dbReference type="NCBI Taxonomy" id="2774144"/>
    <lineage>
        <taxon>Bacteria</taxon>
        <taxon>Pseudomonadati</taxon>
        <taxon>Bacteroidota</taxon>
        <taxon>Cytophagia</taxon>
        <taxon>Cytophagales</taxon>
        <taxon>Cyclobacteriaceae</taxon>
        <taxon>Echinicola</taxon>
    </lineage>
</organism>
<keyword evidence="3" id="KW-1185">Reference proteome</keyword>
<gene>
    <name evidence="2" type="ORF">IFO69_06785</name>
</gene>
<dbReference type="RefSeq" id="WP_192009314.1">
    <property type="nucleotide sequence ID" value="NZ_JACYTQ010000002.1"/>
</dbReference>
<evidence type="ECO:0000313" key="3">
    <source>
        <dbReference type="Proteomes" id="UP000647133"/>
    </source>
</evidence>
<feature type="chain" id="PRO_5046657927" evidence="1">
    <location>
        <begin position="20"/>
        <end position="159"/>
    </location>
</feature>
<dbReference type="Proteomes" id="UP000647133">
    <property type="component" value="Unassembled WGS sequence"/>
</dbReference>
<proteinExistence type="predicted"/>
<keyword evidence="1" id="KW-0732">Signal</keyword>
<reference evidence="2 3" key="1">
    <citation type="submission" date="2020-09" db="EMBL/GenBank/DDBJ databases">
        <title>Echinicola sp. CAU 1574 isolated from sand of Sido Beach.</title>
        <authorList>
            <person name="Kim W."/>
        </authorList>
    </citation>
    <scope>NUCLEOTIDE SEQUENCE [LARGE SCALE GENOMIC DNA]</scope>
    <source>
        <strain evidence="2 3">CAU 1574</strain>
    </source>
</reference>
<dbReference type="EMBL" id="JACYTQ010000002">
    <property type="protein sequence ID" value="MBD8488448.1"/>
    <property type="molecule type" value="Genomic_DNA"/>
</dbReference>
<protein>
    <submittedName>
        <fullName evidence="2">Outer membrane beta-barrel protein</fullName>
    </submittedName>
</protein>
<evidence type="ECO:0000256" key="1">
    <source>
        <dbReference type="SAM" id="SignalP"/>
    </source>
</evidence>
<comment type="caution">
    <text evidence="2">The sequence shown here is derived from an EMBL/GenBank/DDBJ whole genome shotgun (WGS) entry which is preliminary data.</text>
</comment>
<feature type="signal peptide" evidence="1">
    <location>
        <begin position="1"/>
        <end position="19"/>
    </location>
</feature>
<sequence>MKKLLLLGLFSLSVSFLQAQSARDVRLQLGADYNFYVEAFGLNFGGEYLITDQVSVAPNYSIYFPERGNASNLNIDARYYFTKDILQWYGLVGFSNNWISFSDDIFGDVKSSNAGANIGVGGVLKFTDSFAFNPEFKYQAQKHGQTVFRFALVYFINHK</sequence>